<dbReference type="OrthoDB" id="9776731at2"/>
<dbReference type="GO" id="GO:0046872">
    <property type="term" value="F:metal ion binding"/>
    <property type="evidence" value="ECO:0007669"/>
    <property type="project" value="UniProtKB-KW"/>
</dbReference>
<sequence length="380" mass="42292">MSTIQKIIELRHTLHQHPEVSNREKQTSARISDFVQQYQPDKTIDISHTGKAFIFEGKNPGPTVMFRAELDALPILEHTNVPYASENSGVAHSCGHDGHMSMVAGLAPYIAENRPEKGRAVLLFQPAEEVEQGARDVVESPAFAEIEPDYIFALHNIPGIPKGKIILRRGTFSAASKGMIIRLTGKTSHAAEPENGISPVRAIEQIIRGLSEIVEDKSAFADLALLTIVHIRMGEVTFGTTPGDAEVMVTLRAYENDDMQKMTGLAEQVVEKAAENEQLKFAISYVEDFPALVNNDQCVDLLEEAVRKNGFDHAYREQPFKWSEDFSYYTQKYKGGFFGLGSGPDQPQLHNPDFDFPDDILGNGMAIFQTLYEKLLIENK</sequence>
<dbReference type="Pfam" id="PF01546">
    <property type="entry name" value="Peptidase_M20"/>
    <property type="match status" value="1"/>
</dbReference>
<dbReference type="GO" id="GO:0016787">
    <property type="term" value="F:hydrolase activity"/>
    <property type="evidence" value="ECO:0007669"/>
    <property type="project" value="UniProtKB-KW"/>
</dbReference>
<reference evidence="4 7" key="2">
    <citation type="submission" date="2019-10" db="EMBL/GenBank/DDBJ databases">
        <title>Prolixibacter strains distinguished by the presence of nitrate reductase genes were adept at nitrate-dependent anaerobic corrosion of metallic iron and carbon steel.</title>
        <authorList>
            <person name="Iino T."/>
            <person name="Shono N."/>
            <person name="Ito K."/>
            <person name="Nakamura R."/>
            <person name="Sueoka K."/>
            <person name="Harayama S."/>
            <person name="Ohkuma M."/>
        </authorList>
    </citation>
    <scope>NUCLEOTIDE SEQUENCE [LARGE SCALE GENOMIC DNA]</scope>
    <source>
        <strain evidence="4 7">MIC1-1</strain>
    </source>
</reference>
<dbReference type="Proteomes" id="UP000396862">
    <property type="component" value="Unassembled WGS sequence"/>
</dbReference>
<gene>
    <name evidence="4" type="primary">celE</name>
    <name evidence="5" type="ORF">CLV93_11217</name>
    <name evidence="4" type="ORF">JCM18694_25320</name>
</gene>
<evidence type="ECO:0000313" key="5">
    <source>
        <dbReference type="EMBL" id="PSK80882.1"/>
    </source>
</evidence>
<comment type="caution">
    <text evidence="5">The sequence shown here is derived from an EMBL/GenBank/DDBJ whole genome shotgun (WGS) entry which is preliminary data.</text>
</comment>
<dbReference type="Gene3D" id="3.30.70.360">
    <property type="match status" value="1"/>
</dbReference>
<dbReference type="Proteomes" id="UP000240621">
    <property type="component" value="Unassembled WGS sequence"/>
</dbReference>
<comment type="cofactor">
    <cofactor evidence="2">
        <name>Mn(2+)</name>
        <dbReference type="ChEBI" id="CHEBI:29035"/>
    </cofactor>
    <text evidence="2">The Mn(2+) ion enhances activity.</text>
</comment>
<evidence type="ECO:0000259" key="3">
    <source>
        <dbReference type="Pfam" id="PF07687"/>
    </source>
</evidence>
<dbReference type="EMBL" id="PYGC01000012">
    <property type="protein sequence ID" value="PSK80882.1"/>
    <property type="molecule type" value="Genomic_DNA"/>
</dbReference>
<feature type="domain" description="Peptidase M20 dimerisation" evidence="3">
    <location>
        <begin position="176"/>
        <end position="276"/>
    </location>
</feature>
<dbReference type="InterPro" id="IPR017439">
    <property type="entry name" value="Amidohydrolase"/>
</dbReference>
<feature type="binding site" evidence="2">
    <location>
        <position position="350"/>
    </location>
    <ligand>
        <name>Mn(2+)</name>
        <dbReference type="ChEBI" id="CHEBI:29035"/>
        <label>2</label>
    </ligand>
</feature>
<organism evidence="5 6">
    <name type="scientific">Prolixibacter denitrificans</name>
    <dbReference type="NCBI Taxonomy" id="1541063"/>
    <lineage>
        <taxon>Bacteria</taxon>
        <taxon>Pseudomonadati</taxon>
        <taxon>Bacteroidota</taxon>
        <taxon>Bacteroidia</taxon>
        <taxon>Marinilabiliales</taxon>
        <taxon>Prolixibacteraceae</taxon>
        <taxon>Prolixibacter</taxon>
    </lineage>
</organism>
<dbReference type="Pfam" id="PF07687">
    <property type="entry name" value="M20_dimer"/>
    <property type="match status" value="1"/>
</dbReference>
<keyword evidence="2" id="KW-0464">Manganese</keyword>
<feature type="binding site" evidence="2">
    <location>
        <position position="94"/>
    </location>
    <ligand>
        <name>Mn(2+)</name>
        <dbReference type="ChEBI" id="CHEBI:29035"/>
        <label>2</label>
    </ligand>
</feature>
<dbReference type="AlphaFoldDB" id="A0A2P8C7E1"/>
<feature type="binding site" evidence="2">
    <location>
        <position position="155"/>
    </location>
    <ligand>
        <name>Mn(2+)</name>
        <dbReference type="ChEBI" id="CHEBI:29035"/>
        <label>2</label>
    </ligand>
</feature>
<name>A0A2P8C7E1_9BACT</name>
<evidence type="ECO:0000256" key="2">
    <source>
        <dbReference type="PIRSR" id="PIRSR005962-1"/>
    </source>
</evidence>
<dbReference type="InterPro" id="IPR002933">
    <property type="entry name" value="Peptidase_M20"/>
</dbReference>
<dbReference type="RefSeq" id="WP_106543487.1">
    <property type="nucleotide sequence ID" value="NZ_BLAU01000001.1"/>
</dbReference>
<dbReference type="InterPro" id="IPR011650">
    <property type="entry name" value="Peptidase_M20_dimer"/>
</dbReference>
<dbReference type="SUPFAM" id="SSF53187">
    <property type="entry name" value="Zn-dependent exopeptidases"/>
    <property type="match status" value="1"/>
</dbReference>
<evidence type="ECO:0000313" key="7">
    <source>
        <dbReference type="Proteomes" id="UP000396862"/>
    </source>
</evidence>
<dbReference type="PANTHER" id="PTHR11014">
    <property type="entry name" value="PEPTIDASE M20 FAMILY MEMBER"/>
    <property type="match status" value="1"/>
</dbReference>
<dbReference type="InterPro" id="IPR036264">
    <property type="entry name" value="Bact_exopeptidase_dim_dom"/>
</dbReference>
<dbReference type="EMBL" id="BLAU01000001">
    <property type="protein sequence ID" value="GET22286.1"/>
    <property type="molecule type" value="Genomic_DNA"/>
</dbReference>
<evidence type="ECO:0000313" key="4">
    <source>
        <dbReference type="EMBL" id="GET22286.1"/>
    </source>
</evidence>
<proteinExistence type="predicted"/>
<dbReference type="NCBIfam" id="TIGR01891">
    <property type="entry name" value="amidohydrolases"/>
    <property type="match status" value="1"/>
</dbReference>
<evidence type="ECO:0000313" key="6">
    <source>
        <dbReference type="Proteomes" id="UP000240621"/>
    </source>
</evidence>
<dbReference type="PANTHER" id="PTHR11014:SF169">
    <property type="entry name" value="CLAN MH, FAMILY M20, PEPTIDASE T-LIKE METALLOPEPTIDASE"/>
    <property type="match status" value="1"/>
</dbReference>
<reference evidence="5 6" key="1">
    <citation type="submission" date="2018-03" db="EMBL/GenBank/DDBJ databases">
        <title>Genomic Encyclopedia of Archaeal and Bacterial Type Strains, Phase II (KMG-II): from individual species to whole genera.</title>
        <authorList>
            <person name="Goeker M."/>
        </authorList>
    </citation>
    <scope>NUCLEOTIDE SEQUENCE [LARGE SCALE GENOMIC DNA]</scope>
    <source>
        <strain evidence="5 6">DSM 27267</strain>
    </source>
</reference>
<keyword evidence="2" id="KW-0479">Metal-binding</keyword>
<feature type="binding site" evidence="2">
    <location>
        <position position="129"/>
    </location>
    <ligand>
        <name>Mn(2+)</name>
        <dbReference type="ChEBI" id="CHEBI:29035"/>
        <label>2</label>
    </ligand>
</feature>
<keyword evidence="7" id="KW-1185">Reference proteome</keyword>
<dbReference type="Gene3D" id="3.40.630.10">
    <property type="entry name" value="Zn peptidases"/>
    <property type="match status" value="1"/>
</dbReference>
<protein>
    <submittedName>
        <fullName evidence="5">Amidohydrolase</fullName>
    </submittedName>
    <submittedName>
        <fullName evidence="4">Peptidase M20</fullName>
    </submittedName>
</protein>
<accession>A0A2P8C7E1</accession>
<evidence type="ECO:0000256" key="1">
    <source>
        <dbReference type="ARBA" id="ARBA00022801"/>
    </source>
</evidence>
<dbReference type="SUPFAM" id="SSF55031">
    <property type="entry name" value="Bacterial exopeptidase dimerisation domain"/>
    <property type="match status" value="1"/>
</dbReference>
<keyword evidence="1 5" id="KW-0378">Hydrolase</keyword>
<dbReference type="PIRSF" id="PIRSF005962">
    <property type="entry name" value="Pept_M20D_amidohydro"/>
    <property type="match status" value="1"/>
</dbReference>
<feature type="binding site" evidence="2">
    <location>
        <position position="96"/>
    </location>
    <ligand>
        <name>Mn(2+)</name>
        <dbReference type="ChEBI" id="CHEBI:29035"/>
        <label>2</label>
    </ligand>
</feature>